<reference evidence="5 6" key="1">
    <citation type="submission" date="2018-05" db="EMBL/GenBank/DDBJ databases">
        <title>Genomic Encyclopedia of Type Strains, Phase IV (KMG-IV): sequencing the most valuable type-strain genomes for metagenomic binning, comparative biology and taxonomic classification.</title>
        <authorList>
            <person name="Goeker M."/>
        </authorList>
    </citation>
    <scope>NUCLEOTIDE SEQUENCE [LARGE SCALE GENOMIC DNA]</scope>
    <source>
        <strain evidence="5 6">DSM 3183</strain>
    </source>
</reference>
<evidence type="ECO:0000313" key="5">
    <source>
        <dbReference type="EMBL" id="PXW73876.1"/>
    </source>
</evidence>
<feature type="domain" description="Transglycosylase SLT" evidence="4">
    <location>
        <begin position="62"/>
        <end position="165"/>
    </location>
</feature>
<dbReference type="Pfam" id="PF01464">
    <property type="entry name" value="SLT"/>
    <property type="match status" value="1"/>
</dbReference>
<dbReference type="OrthoDB" id="9801695at2"/>
<evidence type="ECO:0000313" key="6">
    <source>
        <dbReference type="Proteomes" id="UP000248014"/>
    </source>
</evidence>
<dbReference type="PANTHER" id="PTHR37423">
    <property type="entry name" value="SOLUBLE LYTIC MUREIN TRANSGLYCOSYLASE-RELATED"/>
    <property type="match status" value="1"/>
</dbReference>
<comment type="similarity">
    <text evidence="2">Belongs to the virb1 family.</text>
</comment>
<dbReference type="InterPro" id="IPR008258">
    <property type="entry name" value="Transglycosylase_SLT_dom_1"/>
</dbReference>
<feature type="region of interest" description="Disordered" evidence="3">
    <location>
        <begin position="224"/>
        <end position="257"/>
    </location>
</feature>
<dbReference type="PANTHER" id="PTHR37423:SF2">
    <property type="entry name" value="MEMBRANE-BOUND LYTIC MUREIN TRANSGLYCOSYLASE C"/>
    <property type="match status" value="1"/>
</dbReference>
<protein>
    <submittedName>
        <fullName evidence="5">Transglycosylase-like protein with SLT domain</fullName>
    </submittedName>
</protein>
<keyword evidence="6" id="KW-1185">Reference proteome</keyword>
<dbReference type="InterPro" id="IPR023346">
    <property type="entry name" value="Lysozyme-like_dom_sf"/>
</dbReference>
<dbReference type="RefSeq" id="WP_110299391.1">
    <property type="nucleotide sequence ID" value="NZ_QJJM01000009.1"/>
</dbReference>
<evidence type="ECO:0000256" key="3">
    <source>
        <dbReference type="SAM" id="MobiDB-lite"/>
    </source>
</evidence>
<dbReference type="Gene3D" id="1.10.530.10">
    <property type="match status" value="1"/>
</dbReference>
<accession>A0A2V3UWW8</accession>
<evidence type="ECO:0000256" key="1">
    <source>
        <dbReference type="ARBA" id="ARBA00007734"/>
    </source>
</evidence>
<comment type="similarity">
    <text evidence="1">Belongs to the transglycosylase Slt family.</text>
</comment>
<dbReference type="CDD" id="cd00254">
    <property type="entry name" value="LT-like"/>
    <property type="match status" value="1"/>
</dbReference>
<sequence>MDRRSRSASRRRPLRIAYSLHRYLLLPGLCLALGVSSVAALQAASTTGPDQFAAHPYAPHVAEASQRFGIPELWIWAVMRAESRGNSRAVSPAGAMGLMQIMPGTWTMLTERHRLGSDPFDVRSNILGGTAYLRAMWDRYGDVSLMLAAYNAGPGRADDYANGRRRLPAETVSYVAQITPSLGIASTAALAANPAPAMQSWRHAALFAARDDGDAEVMTDATAVQPERAISAPPPASSQPDEPAPHPLFIPLSPRIP</sequence>
<organism evidence="5 6">
    <name type="scientific">Blastomonas natatoria</name>
    <dbReference type="NCBI Taxonomy" id="34015"/>
    <lineage>
        <taxon>Bacteria</taxon>
        <taxon>Pseudomonadati</taxon>
        <taxon>Pseudomonadota</taxon>
        <taxon>Alphaproteobacteria</taxon>
        <taxon>Sphingomonadales</taxon>
        <taxon>Sphingomonadaceae</taxon>
        <taxon>Blastomonas</taxon>
    </lineage>
</organism>
<evidence type="ECO:0000256" key="2">
    <source>
        <dbReference type="ARBA" id="ARBA00009387"/>
    </source>
</evidence>
<name>A0A2V3UWW8_9SPHN</name>
<evidence type="ECO:0000259" key="4">
    <source>
        <dbReference type="Pfam" id="PF01464"/>
    </source>
</evidence>
<dbReference type="SUPFAM" id="SSF53955">
    <property type="entry name" value="Lysozyme-like"/>
    <property type="match status" value="1"/>
</dbReference>
<comment type="caution">
    <text evidence="5">The sequence shown here is derived from an EMBL/GenBank/DDBJ whole genome shotgun (WGS) entry which is preliminary data.</text>
</comment>
<dbReference type="AlphaFoldDB" id="A0A2V3UWW8"/>
<dbReference type="EMBL" id="QJJM01000009">
    <property type="protein sequence ID" value="PXW73876.1"/>
    <property type="molecule type" value="Genomic_DNA"/>
</dbReference>
<proteinExistence type="inferred from homology"/>
<dbReference type="Proteomes" id="UP000248014">
    <property type="component" value="Unassembled WGS sequence"/>
</dbReference>
<gene>
    <name evidence="5" type="ORF">C7451_109166</name>
</gene>